<feature type="compositionally biased region" description="Basic and acidic residues" evidence="1">
    <location>
        <begin position="9"/>
        <end position="21"/>
    </location>
</feature>
<dbReference type="EMBL" id="AUSU01005393">
    <property type="protein sequence ID" value="EPS63575.1"/>
    <property type="molecule type" value="Genomic_DNA"/>
</dbReference>
<organism evidence="2 3">
    <name type="scientific">Genlisea aurea</name>
    <dbReference type="NCBI Taxonomy" id="192259"/>
    <lineage>
        <taxon>Eukaryota</taxon>
        <taxon>Viridiplantae</taxon>
        <taxon>Streptophyta</taxon>
        <taxon>Embryophyta</taxon>
        <taxon>Tracheophyta</taxon>
        <taxon>Spermatophyta</taxon>
        <taxon>Magnoliopsida</taxon>
        <taxon>eudicotyledons</taxon>
        <taxon>Gunneridae</taxon>
        <taxon>Pentapetalae</taxon>
        <taxon>asterids</taxon>
        <taxon>lamiids</taxon>
        <taxon>Lamiales</taxon>
        <taxon>Lentibulariaceae</taxon>
        <taxon>Genlisea</taxon>
    </lineage>
</organism>
<keyword evidence="3" id="KW-1185">Reference proteome</keyword>
<gene>
    <name evidence="2" type="ORF">M569_11209</name>
</gene>
<feature type="non-terminal residue" evidence="2">
    <location>
        <position position="1"/>
    </location>
</feature>
<sequence length="69" mass="7867">GRNRKRREKRDTTQGRGEPGKKSPRTISPPKRKTVILLDFDLPCERTLHGKGRPTQPPPTVKHHLLPPT</sequence>
<proteinExistence type="predicted"/>
<evidence type="ECO:0000313" key="2">
    <source>
        <dbReference type="EMBL" id="EPS63575.1"/>
    </source>
</evidence>
<feature type="region of interest" description="Disordered" evidence="1">
    <location>
        <begin position="1"/>
        <end position="33"/>
    </location>
</feature>
<accession>S8C9U5</accession>
<evidence type="ECO:0000256" key="1">
    <source>
        <dbReference type="SAM" id="MobiDB-lite"/>
    </source>
</evidence>
<reference evidence="2 3" key="1">
    <citation type="journal article" date="2013" name="BMC Genomics">
        <title>The miniature genome of a carnivorous plant Genlisea aurea contains a low number of genes and short non-coding sequences.</title>
        <authorList>
            <person name="Leushkin E.V."/>
            <person name="Sutormin R.A."/>
            <person name="Nabieva E.R."/>
            <person name="Penin A.A."/>
            <person name="Kondrashov A.S."/>
            <person name="Logacheva M.D."/>
        </authorList>
    </citation>
    <scope>NUCLEOTIDE SEQUENCE [LARGE SCALE GENOMIC DNA]</scope>
</reference>
<protein>
    <submittedName>
        <fullName evidence="2">Uncharacterized protein</fullName>
    </submittedName>
</protein>
<dbReference type="AlphaFoldDB" id="S8C9U5"/>
<feature type="region of interest" description="Disordered" evidence="1">
    <location>
        <begin position="46"/>
        <end position="69"/>
    </location>
</feature>
<evidence type="ECO:0000313" key="3">
    <source>
        <dbReference type="Proteomes" id="UP000015453"/>
    </source>
</evidence>
<dbReference type="Proteomes" id="UP000015453">
    <property type="component" value="Unassembled WGS sequence"/>
</dbReference>
<comment type="caution">
    <text evidence="2">The sequence shown here is derived from an EMBL/GenBank/DDBJ whole genome shotgun (WGS) entry which is preliminary data.</text>
</comment>
<name>S8C9U5_9LAMI</name>
<feature type="non-terminal residue" evidence="2">
    <location>
        <position position="69"/>
    </location>
</feature>